<dbReference type="SUPFAM" id="SSF57850">
    <property type="entry name" value="RING/U-box"/>
    <property type="match status" value="1"/>
</dbReference>
<evidence type="ECO:0000256" key="2">
    <source>
        <dbReference type="ARBA" id="ARBA00022771"/>
    </source>
</evidence>
<dbReference type="PANTHER" id="PTHR45615:SF80">
    <property type="entry name" value="GRIP DOMAIN-CONTAINING PROTEIN"/>
    <property type="match status" value="1"/>
</dbReference>
<dbReference type="Proteomes" id="UP001295684">
    <property type="component" value="Unassembled WGS sequence"/>
</dbReference>
<reference evidence="7" key="1">
    <citation type="submission" date="2023-07" db="EMBL/GenBank/DDBJ databases">
        <authorList>
            <consortium name="AG Swart"/>
            <person name="Singh M."/>
            <person name="Singh A."/>
            <person name="Seah K."/>
            <person name="Emmerich C."/>
        </authorList>
    </citation>
    <scope>NUCLEOTIDE SEQUENCE</scope>
    <source>
        <strain evidence="7">DP1</strain>
    </source>
</reference>
<dbReference type="GO" id="GO:0004842">
    <property type="term" value="F:ubiquitin-protein transferase activity"/>
    <property type="evidence" value="ECO:0007669"/>
    <property type="project" value="InterPro"/>
</dbReference>
<sequence length="723" mass="82501">MNSYWSDDSYEDGEHLRDARIAKGHDKEETFIPPPGSKISQYKMKTCKMMEQNKSCNKGHKCIYAHNKYQIREDPQEPIPLWVKDIYNEMKINRKKNKADFDVQSTATGDRRNLIFNDNDDYSPNFIQPRIPLNSGSQHSIPQFDTHSVGIPIVSGSSFQQNDGIEDAYKKLKIENLDLQAIVTKLQRDNQNLTSELEGSMKNCQNCKSMTKKYKEFAVSDNSELLESLKKQQAKDRATIEELKSMVNELEVENSKLTQKNKELSKSGSLANKSTDVYYDIATHAIGALEEISKSVLSKKLMKNPVLTPSLAIVDKVDVYAYLDKHPKHPFNKMTKPIKGKIFIPMKKVIDLRCELKSMIEEQEEINTAIKISLSDADNNSNDLAKKISGLESKLKDRQEEIKGLNKKKNSLENELKNSKANITKLQQEIASLKKGSNKSQKNKDEAAIKGYKKQIAELNDKIKLHLNDQTMKNKEISQLKNEISQEKAQATQFKEMASKYQSQAAQQKNQVPKLTQEISKLKKQISQLEEEAEFSTKQAKKLEDKNKNQKKAIGSFNQKITELNKNVDEAEVKKSYAEATTKKVEQEKEEMEQELTQKIKSLDKDLLRRNKIIVSQKKQMDSLSDVKKLQEDNGVLKDTITQICDSMETMLECNETNVPMKNPCVTPSGHTVEKEVLEQWIFNGEKDPWNGAMCKSTRKNLLASELALLLEQYKGVSSLDPQ</sequence>
<evidence type="ECO:0000259" key="6">
    <source>
        <dbReference type="PROSITE" id="PS50103"/>
    </source>
</evidence>
<accession>A0AAD1Y9X3</accession>
<keyword evidence="8" id="KW-1185">Reference proteome</keyword>
<comment type="caution">
    <text evidence="7">The sequence shown here is derived from an EMBL/GenBank/DDBJ whole genome shotgun (WGS) entry which is preliminary data.</text>
</comment>
<feature type="zinc finger region" description="C3H1-type" evidence="4">
    <location>
        <begin position="41"/>
        <end position="69"/>
    </location>
</feature>
<evidence type="ECO:0000313" key="7">
    <source>
        <dbReference type="EMBL" id="CAI2385742.1"/>
    </source>
</evidence>
<proteinExistence type="predicted"/>
<evidence type="ECO:0000256" key="5">
    <source>
        <dbReference type="SAM" id="Coils"/>
    </source>
</evidence>
<evidence type="ECO:0000256" key="3">
    <source>
        <dbReference type="ARBA" id="ARBA00022833"/>
    </source>
</evidence>
<dbReference type="SUPFAM" id="SSF90229">
    <property type="entry name" value="CCCH zinc finger"/>
    <property type="match status" value="1"/>
</dbReference>
<feature type="coiled-coil region" evidence="5">
    <location>
        <begin position="169"/>
        <end position="267"/>
    </location>
</feature>
<dbReference type="Gene3D" id="3.30.40.10">
    <property type="entry name" value="Zinc/RING finger domain, C3HC4 (zinc finger)"/>
    <property type="match status" value="1"/>
</dbReference>
<organism evidence="7 8">
    <name type="scientific">Euplotes crassus</name>
    <dbReference type="NCBI Taxonomy" id="5936"/>
    <lineage>
        <taxon>Eukaryota</taxon>
        <taxon>Sar</taxon>
        <taxon>Alveolata</taxon>
        <taxon>Ciliophora</taxon>
        <taxon>Intramacronucleata</taxon>
        <taxon>Spirotrichea</taxon>
        <taxon>Hypotrichia</taxon>
        <taxon>Euplotida</taxon>
        <taxon>Euplotidae</taxon>
        <taxon>Moneuplotes</taxon>
    </lineage>
</organism>
<dbReference type="AlphaFoldDB" id="A0AAD1Y9X3"/>
<dbReference type="InterPro" id="IPR013083">
    <property type="entry name" value="Znf_RING/FYVE/PHD"/>
</dbReference>
<keyword evidence="1 4" id="KW-0479">Metal-binding</keyword>
<keyword evidence="3 4" id="KW-0862">Zinc</keyword>
<dbReference type="PANTHER" id="PTHR45615">
    <property type="entry name" value="MYOSIN HEAVY CHAIN, NON-MUSCLE"/>
    <property type="match status" value="1"/>
</dbReference>
<keyword evidence="2 4" id="KW-0863">Zinc-finger</keyword>
<protein>
    <recommendedName>
        <fullName evidence="6">C3H1-type domain-containing protein</fullName>
    </recommendedName>
</protein>
<dbReference type="Gene3D" id="4.10.1000.10">
    <property type="entry name" value="Zinc finger, CCCH-type"/>
    <property type="match status" value="1"/>
</dbReference>
<gene>
    <name evidence="7" type="ORF">ECRASSUSDP1_LOCUS27325</name>
</gene>
<feature type="domain" description="C3H1-type" evidence="6">
    <location>
        <begin position="41"/>
        <end position="69"/>
    </location>
</feature>
<evidence type="ECO:0000256" key="1">
    <source>
        <dbReference type="ARBA" id="ARBA00022723"/>
    </source>
</evidence>
<dbReference type="PROSITE" id="PS50103">
    <property type="entry name" value="ZF_C3H1"/>
    <property type="match status" value="1"/>
</dbReference>
<dbReference type="SMART" id="SM00504">
    <property type="entry name" value="Ubox"/>
    <property type="match status" value="1"/>
</dbReference>
<name>A0AAD1Y9X3_EUPCR</name>
<evidence type="ECO:0000256" key="4">
    <source>
        <dbReference type="PROSITE-ProRule" id="PRU00723"/>
    </source>
</evidence>
<dbReference type="EMBL" id="CAMPGE010028194">
    <property type="protein sequence ID" value="CAI2385742.1"/>
    <property type="molecule type" value="Genomic_DNA"/>
</dbReference>
<dbReference type="InterPro" id="IPR003613">
    <property type="entry name" value="Ubox_domain"/>
</dbReference>
<keyword evidence="5" id="KW-0175">Coiled coil</keyword>
<dbReference type="InterPro" id="IPR036855">
    <property type="entry name" value="Znf_CCCH_sf"/>
</dbReference>
<evidence type="ECO:0000313" key="8">
    <source>
        <dbReference type="Proteomes" id="UP001295684"/>
    </source>
</evidence>
<dbReference type="Pfam" id="PF04564">
    <property type="entry name" value="U-box"/>
    <property type="match status" value="1"/>
</dbReference>
<dbReference type="GO" id="GO:0008270">
    <property type="term" value="F:zinc ion binding"/>
    <property type="evidence" value="ECO:0007669"/>
    <property type="project" value="UniProtKB-KW"/>
</dbReference>
<feature type="coiled-coil region" evidence="5">
    <location>
        <begin position="374"/>
        <end position="606"/>
    </location>
</feature>
<dbReference type="Gene3D" id="1.10.287.1490">
    <property type="match status" value="1"/>
</dbReference>
<dbReference type="InterPro" id="IPR000571">
    <property type="entry name" value="Znf_CCCH"/>
</dbReference>
<dbReference type="GO" id="GO:0016567">
    <property type="term" value="P:protein ubiquitination"/>
    <property type="evidence" value="ECO:0007669"/>
    <property type="project" value="InterPro"/>
</dbReference>